<keyword evidence="3" id="KW-1185">Reference proteome</keyword>
<dbReference type="AlphaFoldDB" id="A0AAE0MQI9"/>
<organism evidence="2 3">
    <name type="scientific">Neurospora tetraspora</name>
    <dbReference type="NCBI Taxonomy" id="94610"/>
    <lineage>
        <taxon>Eukaryota</taxon>
        <taxon>Fungi</taxon>
        <taxon>Dikarya</taxon>
        <taxon>Ascomycota</taxon>
        <taxon>Pezizomycotina</taxon>
        <taxon>Sordariomycetes</taxon>
        <taxon>Sordariomycetidae</taxon>
        <taxon>Sordariales</taxon>
        <taxon>Sordariaceae</taxon>
        <taxon>Neurospora</taxon>
    </lineage>
</organism>
<feature type="region of interest" description="Disordered" evidence="1">
    <location>
        <begin position="34"/>
        <end position="79"/>
    </location>
</feature>
<evidence type="ECO:0000256" key="1">
    <source>
        <dbReference type="SAM" id="MobiDB-lite"/>
    </source>
</evidence>
<sequence length="79" mass="8200">MLQQSLAATSMTICKLKTSTVGVLMAAAVAQARSERSGWGHGTLNPKTPKCPTPPVRGGAGATASKKERRGKGSLDMEM</sequence>
<dbReference type="EMBL" id="JAUEPP010000005">
    <property type="protein sequence ID" value="KAK3342804.1"/>
    <property type="molecule type" value="Genomic_DNA"/>
</dbReference>
<dbReference type="GeneID" id="87866859"/>
<evidence type="ECO:0000313" key="2">
    <source>
        <dbReference type="EMBL" id="KAK3342804.1"/>
    </source>
</evidence>
<reference evidence="2" key="1">
    <citation type="journal article" date="2023" name="Mol. Phylogenet. Evol.">
        <title>Genome-scale phylogeny and comparative genomics of the fungal order Sordariales.</title>
        <authorList>
            <person name="Hensen N."/>
            <person name="Bonometti L."/>
            <person name="Westerberg I."/>
            <person name="Brannstrom I.O."/>
            <person name="Guillou S."/>
            <person name="Cros-Aarteil S."/>
            <person name="Calhoun S."/>
            <person name="Haridas S."/>
            <person name="Kuo A."/>
            <person name="Mondo S."/>
            <person name="Pangilinan J."/>
            <person name="Riley R."/>
            <person name="LaButti K."/>
            <person name="Andreopoulos B."/>
            <person name="Lipzen A."/>
            <person name="Chen C."/>
            <person name="Yan M."/>
            <person name="Daum C."/>
            <person name="Ng V."/>
            <person name="Clum A."/>
            <person name="Steindorff A."/>
            <person name="Ohm R.A."/>
            <person name="Martin F."/>
            <person name="Silar P."/>
            <person name="Natvig D.O."/>
            <person name="Lalanne C."/>
            <person name="Gautier V."/>
            <person name="Ament-Velasquez S.L."/>
            <person name="Kruys A."/>
            <person name="Hutchinson M.I."/>
            <person name="Powell A.J."/>
            <person name="Barry K."/>
            <person name="Miller A.N."/>
            <person name="Grigoriev I.V."/>
            <person name="Debuchy R."/>
            <person name="Gladieux P."/>
            <person name="Hiltunen Thoren M."/>
            <person name="Johannesson H."/>
        </authorList>
    </citation>
    <scope>NUCLEOTIDE SEQUENCE</scope>
    <source>
        <strain evidence="2">CBS 560.94</strain>
    </source>
</reference>
<evidence type="ECO:0000313" key="3">
    <source>
        <dbReference type="Proteomes" id="UP001278500"/>
    </source>
</evidence>
<protein>
    <submittedName>
        <fullName evidence="2">Uncharacterized protein</fullName>
    </submittedName>
</protein>
<comment type="caution">
    <text evidence="2">The sequence shown here is derived from an EMBL/GenBank/DDBJ whole genome shotgun (WGS) entry which is preliminary data.</text>
</comment>
<dbReference type="Proteomes" id="UP001278500">
    <property type="component" value="Unassembled WGS sequence"/>
</dbReference>
<proteinExistence type="predicted"/>
<accession>A0AAE0MQI9</accession>
<gene>
    <name evidence="2" type="ORF">B0H65DRAFT_549988</name>
</gene>
<reference evidence="2" key="2">
    <citation type="submission" date="2023-06" db="EMBL/GenBank/DDBJ databases">
        <authorList>
            <consortium name="Lawrence Berkeley National Laboratory"/>
            <person name="Haridas S."/>
            <person name="Hensen N."/>
            <person name="Bonometti L."/>
            <person name="Westerberg I."/>
            <person name="Brannstrom I.O."/>
            <person name="Guillou S."/>
            <person name="Cros-Aarteil S."/>
            <person name="Calhoun S."/>
            <person name="Kuo A."/>
            <person name="Mondo S."/>
            <person name="Pangilinan J."/>
            <person name="Riley R."/>
            <person name="Labutti K."/>
            <person name="Andreopoulos B."/>
            <person name="Lipzen A."/>
            <person name="Chen C."/>
            <person name="Yanf M."/>
            <person name="Daum C."/>
            <person name="Ng V."/>
            <person name="Clum A."/>
            <person name="Steindorff A."/>
            <person name="Ohm R."/>
            <person name="Martin F."/>
            <person name="Silar P."/>
            <person name="Natvig D."/>
            <person name="Lalanne C."/>
            <person name="Gautier V."/>
            <person name="Ament-Velasquez S.L."/>
            <person name="Kruys A."/>
            <person name="Hutchinson M.I."/>
            <person name="Powell A.J."/>
            <person name="Barry K."/>
            <person name="Miller A.N."/>
            <person name="Grigoriev I.V."/>
            <person name="Debuchy R."/>
            <person name="Gladieux P."/>
            <person name="Thoren M.H."/>
            <person name="Johannesson H."/>
        </authorList>
    </citation>
    <scope>NUCLEOTIDE SEQUENCE</scope>
    <source>
        <strain evidence="2">CBS 560.94</strain>
    </source>
</reference>
<dbReference type="RefSeq" id="XP_062680597.1">
    <property type="nucleotide sequence ID" value="XM_062829705.1"/>
</dbReference>
<name>A0AAE0MQI9_9PEZI</name>